<sequence length="290" mass="33480">MFTVPVEPLDSTTLQHKLAGDEHKPAQNFVTCIHRVKLGDTLCNITVTWAKTLISHTLYITVENPKYKANHYTCKIDLKTWQFWGKKGLKTFTVAEKRVDVFWDLRSAKFSTSPEPNSDYYVAIVSQKEAVLLLGDQKNEVFKRTKSRPSLEDALLVHKKEIVFAKKCFCTKTTLGHHKKEHSIIIESALSGPYDPEMWISVDGMESIRVPNLHWRFRGNETIMVDNLPVHILWDVHDWLYSVQHSGAGIFVFRRGGDECDFESKADELGESCDLLEEEFCHFLYAWRTE</sequence>
<dbReference type="AlphaFoldDB" id="A0AAV6WCQ9"/>
<dbReference type="Proteomes" id="UP000826271">
    <property type="component" value="Unassembled WGS sequence"/>
</dbReference>
<dbReference type="InterPro" id="IPR008586">
    <property type="entry name" value="DUF868_pln"/>
</dbReference>
<evidence type="ECO:0000313" key="1">
    <source>
        <dbReference type="EMBL" id="KAG8365177.1"/>
    </source>
</evidence>
<dbReference type="PANTHER" id="PTHR31972">
    <property type="entry name" value="EXPRESSED PROTEIN"/>
    <property type="match status" value="1"/>
</dbReference>
<dbReference type="EMBL" id="WHWC01000018">
    <property type="protein sequence ID" value="KAG8365177.1"/>
    <property type="molecule type" value="Genomic_DNA"/>
</dbReference>
<accession>A0AAV6WCQ9</accession>
<organism evidence="1 2">
    <name type="scientific">Buddleja alternifolia</name>
    <dbReference type="NCBI Taxonomy" id="168488"/>
    <lineage>
        <taxon>Eukaryota</taxon>
        <taxon>Viridiplantae</taxon>
        <taxon>Streptophyta</taxon>
        <taxon>Embryophyta</taxon>
        <taxon>Tracheophyta</taxon>
        <taxon>Spermatophyta</taxon>
        <taxon>Magnoliopsida</taxon>
        <taxon>eudicotyledons</taxon>
        <taxon>Gunneridae</taxon>
        <taxon>Pentapetalae</taxon>
        <taxon>asterids</taxon>
        <taxon>lamiids</taxon>
        <taxon>Lamiales</taxon>
        <taxon>Scrophulariaceae</taxon>
        <taxon>Buddlejeae</taxon>
        <taxon>Buddleja</taxon>
    </lineage>
</organism>
<name>A0AAV6WCQ9_9LAMI</name>
<protein>
    <submittedName>
        <fullName evidence="1">Uncharacterized protein</fullName>
    </submittedName>
</protein>
<evidence type="ECO:0000313" key="2">
    <source>
        <dbReference type="Proteomes" id="UP000826271"/>
    </source>
</evidence>
<dbReference type="PANTHER" id="PTHR31972:SF77">
    <property type="entry name" value="DUF868 DOMAIN-CONTAINING PROTEIN"/>
    <property type="match status" value="1"/>
</dbReference>
<reference evidence="1" key="1">
    <citation type="submission" date="2019-10" db="EMBL/GenBank/DDBJ databases">
        <authorList>
            <person name="Zhang R."/>
            <person name="Pan Y."/>
            <person name="Wang J."/>
            <person name="Ma R."/>
            <person name="Yu S."/>
        </authorList>
    </citation>
    <scope>NUCLEOTIDE SEQUENCE</scope>
    <source>
        <strain evidence="1">LA-IB0</strain>
        <tissue evidence="1">Leaf</tissue>
    </source>
</reference>
<keyword evidence="2" id="KW-1185">Reference proteome</keyword>
<comment type="caution">
    <text evidence="1">The sequence shown here is derived from an EMBL/GenBank/DDBJ whole genome shotgun (WGS) entry which is preliminary data.</text>
</comment>
<gene>
    <name evidence="1" type="ORF">BUALT_Bualt18G0077200</name>
</gene>
<dbReference type="Pfam" id="PF05910">
    <property type="entry name" value="DUF868"/>
    <property type="match status" value="1"/>
</dbReference>
<proteinExistence type="predicted"/>